<dbReference type="AlphaFoldDB" id="A0A173V5U4"/>
<reference evidence="1 2" key="1">
    <citation type="submission" date="2015-09" db="EMBL/GenBank/DDBJ databases">
        <authorList>
            <consortium name="Pathogen Informatics"/>
        </authorList>
    </citation>
    <scope>NUCLEOTIDE SEQUENCE [LARGE SCALE GENOMIC DNA]</scope>
    <source>
        <strain evidence="1 2">2789STDY5608891</strain>
    </source>
</reference>
<proteinExistence type="predicted"/>
<organism evidence="1 2">
    <name type="scientific">Eubacterium ramulus</name>
    <dbReference type="NCBI Taxonomy" id="39490"/>
    <lineage>
        <taxon>Bacteria</taxon>
        <taxon>Bacillati</taxon>
        <taxon>Bacillota</taxon>
        <taxon>Clostridia</taxon>
        <taxon>Eubacteriales</taxon>
        <taxon>Eubacteriaceae</taxon>
        <taxon>Eubacterium</taxon>
    </lineage>
</organism>
<dbReference type="EMBL" id="CYYA01000022">
    <property type="protein sequence ID" value="CUN22611.1"/>
    <property type="molecule type" value="Genomic_DNA"/>
</dbReference>
<sequence>MRILVLVPSTGNLYIYMEEAIDDCEEVSSRPLHGESIYLLTMFNTMRAVKQCSRPLHGESIYLQKLLGDDMKDMIVLVPSTGNLYIYYLQERADYLSELFSSPPRGIYISTNIVHGQLCSILFSSPPRGIYISTNTCIFVHALVISSRPLHGESIYLPN</sequence>
<dbReference type="Proteomes" id="UP000095492">
    <property type="component" value="Unassembled WGS sequence"/>
</dbReference>
<gene>
    <name evidence="1" type="ORF">ERS852448_02567</name>
</gene>
<accession>A0A173V5U4</accession>
<evidence type="ECO:0000313" key="2">
    <source>
        <dbReference type="Proteomes" id="UP000095492"/>
    </source>
</evidence>
<name>A0A173V5U4_EUBRA</name>
<evidence type="ECO:0000313" key="1">
    <source>
        <dbReference type="EMBL" id="CUN22611.1"/>
    </source>
</evidence>
<protein>
    <submittedName>
        <fullName evidence="1">Uncharacterized protein</fullName>
    </submittedName>
</protein>